<reference evidence="1 2" key="1">
    <citation type="journal article" date="2022" name="Plant J.">
        <title>Chromosome-level genome of Camellia lanceoleosa provides a valuable resource for understanding genome evolution and self-incompatibility.</title>
        <authorList>
            <person name="Gong W."/>
            <person name="Xiao S."/>
            <person name="Wang L."/>
            <person name="Liao Z."/>
            <person name="Chang Y."/>
            <person name="Mo W."/>
            <person name="Hu G."/>
            <person name="Li W."/>
            <person name="Zhao G."/>
            <person name="Zhu H."/>
            <person name="Hu X."/>
            <person name="Ji K."/>
            <person name="Xiang X."/>
            <person name="Song Q."/>
            <person name="Yuan D."/>
            <person name="Jin S."/>
            <person name="Zhang L."/>
        </authorList>
    </citation>
    <scope>NUCLEOTIDE SEQUENCE [LARGE SCALE GENOMIC DNA]</scope>
    <source>
        <strain evidence="1">SQ_2022a</strain>
    </source>
</reference>
<evidence type="ECO:0000313" key="2">
    <source>
        <dbReference type="Proteomes" id="UP001060215"/>
    </source>
</evidence>
<keyword evidence="1" id="KW-0808">Transferase</keyword>
<organism evidence="1 2">
    <name type="scientific">Camellia lanceoleosa</name>
    <dbReference type="NCBI Taxonomy" id="1840588"/>
    <lineage>
        <taxon>Eukaryota</taxon>
        <taxon>Viridiplantae</taxon>
        <taxon>Streptophyta</taxon>
        <taxon>Embryophyta</taxon>
        <taxon>Tracheophyta</taxon>
        <taxon>Spermatophyta</taxon>
        <taxon>Magnoliopsida</taxon>
        <taxon>eudicotyledons</taxon>
        <taxon>Gunneridae</taxon>
        <taxon>Pentapetalae</taxon>
        <taxon>asterids</taxon>
        <taxon>Ericales</taxon>
        <taxon>Theaceae</taxon>
        <taxon>Camellia</taxon>
    </lineage>
</organism>
<proteinExistence type="predicted"/>
<sequence>MKVSGFSLISLFKVSPDTTKLLQPDTQIACSSLYVAPEVYKNEIFDRSVDAYSFGLILYEITRPVIDHGCADRGDVDATFAGGVEPVDDGWKDNFEEGFSCRTNDLDAANQKFLVIRREGGVCGVEQRNGDGKVESLTEEYIQMTPPDAGLSSDPNLKENSGNEDRNCDSSGRPYL</sequence>
<comment type="caution">
    <text evidence="1">The sequence shown here is derived from an EMBL/GenBank/DDBJ whole genome shotgun (WGS) entry which is preliminary data.</text>
</comment>
<keyword evidence="1" id="KW-0418">Kinase</keyword>
<name>A0ACC0IEI2_9ERIC</name>
<gene>
    <name evidence="1" type="ORF">LOK49_LG03G03461</name>
</gene>
<dbReference type="Proteomes" id="UP001060215">
    <property type="component" value="Chromosome 6"/>
</dbReference>
<keyword evidence="1" id="KW-0401">Integrin</keyword>
<keyword evidence="2" id="KW-1185">Reference proteome</keyword>
<accession>A0ACC0IEI2</accession>
<protein>
    <submittedName>
        <fullName evidence="1">Integrin-linked protein kinase 1</fullName>
    </submittedName>
</protein>
<dbReference type="EMBL" id="CM045763">
    <property type="protein sequence ID" value="KAI8023217.1"/>
    <property type="molecule type" value="Genomic_DNA"/>
</dbReference>
<evidence type="ECO:0000313" key="1">
    <source>
        <dbReference type="EMBL" id="KAI8023217.1"/>
    </source>
</evidence>